<gene>
    <name evidence="2" type="ORF">DGD08_03865</name>
</gene>
<protein>
    <submittedName>
        <fullName evidence="2">PEP-CTERM sorting domain-containing protein</fullName>
    </submittedName>
</protein>
<evidence type="ECO:0000313" key="3">
    <source>
        <dbReference type="Proteomes" id="UP000264071"/>
    </source>
</evidence>
<comment type="caution">
    <text evidence="2">The sequence shown here is derived from an EMBL/GenBank/DDBJ whole genome shotgun (WGS) entry which is preliminary data.</text>
</comment>
<name>A0A3D4V5E2_9BACT</name>
<evidence type="ECO:0000313" key="2">
    <source>
        <dbReference type="EMBL" id="HCT56330.1"/>
    </source>
</evidence>
<accession>A0A3D4V5E2</accession>
<proteinExistence type="predicted"/>
<sequence>MRHLQGGALSSPQKSFLSLENHVKSVRFLTRLAVATTLLVSPLQAQVVGGPATDENCFPFGCLYAGNPSTRYQQVYSASAFAPINIGSISFFLGASSAGSLNSGTYSFYLSTTTAPVNGLSTTMDNNVGADAALFGVFQLTGGAAPSVLSFSGAPFQYNPANGNLLLDIRVSGLTHPTGGFAYYQGRHDAANTVTSRMHDFGLGAEHYGLVTEFTAASTVVPEPSTWVLMAAGLAGLAVVARRRTV</sequence>
<feature type="domain" description="Ice-binding protein C-terminal" evidence="1">
    <location>
        <begin position="221"/>
        <end position="244"/>
    </location>
</feature>
<dbReference type="EMBL" id="DPIY01000005">
    <property type="protein sequence ID" value="HCT56330.1"/>
    <property type="molecule type" value="Genomic_DNA"/>
</dbReference>
<evidence type="ECO:0000259" key="1">
    <source>
        <dbReference type="Pfam" id="PF07589"/>
    </source>
</evidence>
<dbReference type="InterPro" id="IPR013424">
    <property type="entry name" value="Ice-binding_C"/>
</dbReference>
<organism evidence="2 3">
    <name type="scientific">Gemmatimonas aurantiaca</name>
    <dbReference type="NCBI Taxonomy" id="173480"/>
    <lineage>
        <taxon>Bacteria</taxon>
        <taxon>Pseudomonadati</taxon>
        <taxon>Gemmatimonadota</taxon>
        <taxon>Gemmatimonadia</taxon>
        <taxon>Gemmatimonadales</taxon>
        <taxon>Gemmatimonadaceae</taxon>
        <taxon>Gemmatimonas</taxon>
    </lineage>
</organism>
<reference evidence="2 3" key="1">
    <citation type="journal article" date="2018" name="Nat. Biotechnol.">
        <title>A standardized bacterial taxonomy based on genome phylogeny substantially revises the tree of life.</title>
        <authorList>
            <person name="Parks D.H."/>
            <person name="Chuvochina M."/>
            <person name="Waite D.W."/>
            <person name="Rinke C."/>
            <person name="Skarshewski A."/>
            <person name="Chaumeil P.A."/>
            <person name="Hugenholtz P."/>
        </authorList>
    </citation>
    <scope>NUCLEOTIDE SEQUENCE [LARGE SCALE GENOMIC DNA]</scope>
    <source>
        <strain evidence="2">UBA8844</strain>
    </source>
</reference>
<dbReference type="NCBIfam" id="TIGR02595">
    <property type="entry name" value="PEP_CTERM"/>
    <property type="match status" value="1"/>
</dbReference>
<dbReference type="Pfam" id="PF07589">
    <property type="entry name" value="PEP-CTERM"/>
    <property type="match status" value="1"/>
</dbReference>
<dbReference type="Proteomes" id="UP000264071">
    <property type="component" value="Unassembled WGS sequence"/>
</dbReference>
<dbReference type="AlphaFoldDB" id="A0A3D4V5E2"/>